<evidence type="ECO:0000313" key="2">
    <source>
        <dbReference type="Proteomes" id="UP000271624"/>
    </source>
</evidence>
<dbReference type="RefSeq" id="WP_127081691.1">
    <property type="nucleotide sequence ID" value="NZ_RSCL01000007.1"/>
</dbReference>
<gene>
    <name evidence="1" type="ORF">DSM106972_032050</name>
</gene>
<proteinExistence type="predicted"/>
<dbReference type="EMBL" id="RSCL01000007">
    <property type="protein sequence ID" value="RUT05999.1"/>
    <property type="molecule type" value="Genomic_DNA"/>
</dbReference>
<dbReference type="OrthoDB" id="494949at2"/>
<evidence type="ECO:0000313" key="1">
    <source>
        <dbReference type="EMBL" id="RUT05999.1"/>
    </source>
</evidence>
<dbReference type="Proteomes" id="UP000271624">
    <property type="component" value="Unassembled WGS sequence"/>
</dbReference>
<organism evidence="1 2">
    <name type="scientific">Dulcicalothrix desertica PCC 7102</name>
    <dbReference type="NCBI Taxonomy" id="232991"/>
    <lineage>
        <taxon>Bacteria</taxon>
        <taxon>Bacillati</taxon>
        <taxon>Cyanobacteriota</taxon>
        <taxon>Cyanophyceae</taxon>
        <taxon>Nostocales</taxon>
        <taxon>Calotrichaceae</taxon>
        <taxon>Dulcicalothrix</taxon>
    </lineage>
</organism>
<comment type="caution">
    <text evidence="1">The sequence shown here is derived from an EMBL/GenBank/DDBJ whole genome shotgun (WGS) entry which is preliminary data.</text>
</comment>
<keyword evidence="2" id="KW-1185">Reference proteome</keyword>
<accession>A0A3S1D9H8</accession>
<reference evidence="1" key="1">
    <citation type="submission" date="2018-12" db="EMBL/GenBank/DDBJ databases">
        <authorList>
            <person name="Will S."/>
            <person name="Neumann-Schaal M."/>
            <person name="Henke P."/>
        </authorList>
    </citation>
    <scope>NUCLEOTIDE SEQUENCE</scope>
    <source>
        <strain evidence="1">PCC 7102</strain>
    </source>
</reference>
<dbReference type="AlphaFoldDB" id="A0A3S1D9H8"/>
<sequence length="215" mass="24181">MLERLIELEEKLKHHSHDQTAIEIVQEFAKSLGKTRNKQILFGSDGVLLREPPITYQEVVDKGLISQDEDPFSLLQGDIVSTDAAYFFGERLLGMKFIIASSTCDLVENRRENAVLFRIQPITDDDKTAASTISELLRFKSTKLMYLPRLESDSTNIIANLILLDGVVQIRLDDLHLATRHASLGLTGWRIFGALLKTVMARTGESEVKIRTSIP</sequence>
<reference evidence="1" key="2">
    <citation type="journal article" date="2019" name="Genome Biol. Evol.">
        <title>Day and night: Metabolic profiles and evolutionary relationships of six axenic non-marine cyanobacteria.</title>
        <authorList>
            <person name="Will S.E."/>
            <person name="Henke P."/>
            <person name="Boedeker C."/>
            <person name="Huang S."/>
            <person name="Brinkmann H."/>
            <person name="Rohde M."/>
            <person name="Jarek M."/>
            <person name="Friedl T."/>
            <person name="Seufert S."/>
            <person name="Schumacher M."/>
            <person name="Overmann J."/>
            <person name="Neumann-Schaal M."/>
            <person name="Petersen J."/>
        </authorList>
    </citation>
    <scope>NUCLEOTIDE SEQUENCE [LARGE SCALE GENOMIC DNA]</scope>
    <source>
        <strain evidence="1">PCC 7102</strain>
    </source>
</reference>
<protein>
    <submittedName>
        <fullName evidence="1">Uncharacterized protein</fullName>
    </submittedName>
</protein>
<name>A0A3S1D9H8_9CYAN</name>